<reference evidence="1" key="1">
    <citation type="submission" date="2020-07" db="EMBL/GenBank/DDBJ databases">
        <title>Clarias magur genome sequencing, assembly and annotation.</title>
        <authorList>
            <person name="Kushwaha B."/>
            <person name="Kumar R."/>
            <person name="Das P."/>
            <person name="Joshi C.G."/>
            <person name="Kumar D."/>
            <person name="Nagpure N.S."/>
            <person name="Pandey M."/>
            <person name="Agarwal S."/>
            <person name="Srivastava S."/>
            <person name="Singh M."/>
            <person name="Sahoo L."/>
            <person name="Jayasankar P."/>
            <person name="Meher P.K."/>
            <person name="Koringa P.G."/>
            <person name="Iquebal M.A."/>
            <person name="Das S.P."/>
            <person name="Bit A."/>
            <person name="Patnaik S."/>
            <person name="Patel N."/>
            <person name="Shah T.M."/>
            <person name="Hinsu A."/>
            <person name="Jena J.K."/>
        </authorList>
    </citation>
    <scope>NUCLEOTIDE SEQUENCE</scope>
    <source>
        <strain evidence="1">CIFAMagur01</strain>
        <tissue evidence="1">Testis</tissue>
    </source>
</reference>
<evidence type="ECO:0000313" key="1">
    <source>
        <dbReference type="EMBL" id="KAF5891980.1"/>
    </source>
</evidence>
<keyword evidence="2" id="KW-1185">Reference proteome</keyword>
<comment type="caution">
    <text evidence="1">The sequence shown here is derived from an EMBL/GenBank/DDBJ whole genome shotgun (WGS) entry which is preliminary data.</text>
</comment>
<feature type="non-terminal residue" evidence="1">
    <location>
        <position position="1"/>
    </location>
</feature>
<organism evidence="1 2">
    <name type="scientific">Clarias magur</name>
    <name type="common">Asian catfish</name>
    <name type="synonym">Macropteronotus magur</name>
    <dbReference type="NCBI Taxonomy" id="1594786"/>
    <lineage>
        <taxon>Eukaryota</taxon>
        <taxon>Metazoa</taxon>
        <taxon>Chordata</taxon>
        <taxon>Craniata</taxon>
        <taxon>Vertebrata</taxon>
        <taxon>Euteleostomi</taxon>
        <taxon>Actinopterygii</taxon>
        <taxon>Neopterygii</taxon>
        <taxon>Teleostei</taxon>
        <taxon>Ostariophysi</taxon>
        <taxon>Siluriformes</taxon>
        <taxon>Clariidae</taxon>
        <taxon>Clarias</taxon>
    </lineage>
</organism>
<protein>
    <submittedName>
        <fullName evidence="1">Uncharacterized protein</fullName>
    </submittedName>
</protein>
<dbReference type="AlphaFoldDB" id="A0A8J4U6Y5"/>
<proteinExistence type="predicted"/>
<sequence length="55" mass="6323">KETVEGERWRISVVGASSVRDAALDLIYPLLRALSVLRTEVVHPLRRLQLARQRE</sequence>
<gene>
    <name evidence="1" type="ORF">DAT39_018320</name>
</gene>
<name>A0A8J4U6Y5_CLAMG</name>
<dbReference type="Proteomes" id="UP000727407">
    <property type="component" value="Unassembled WGS sequence"/>
</dbReference>
<dbReference type="EMBL" id="QNUK01000536">
    <property type="protein sequence ID" value="KAF5891980.1"/>
    <property type="molecule type" value="Genomic_DNA"/>
</dbReference>
<accession>A0A8J4U6Y5</accession>
<evidence type="ECO:0000313" key="2">
    <source>
        <dbReference type="Proteomes" id="UP000727407"/>
    </source>
</evidence>
<feature type="non-terminal residue" evidence="1">
    <location>
        <position position="55"/>
    </location>
</feature>